<evidence type="ECO:0000313" key="2">
    <source>
        <dbReference type="Proteomes" id="UP001595692"/>
    </source>
</evidence>
<name>A0ABV8CR30_9GAMM</name>
<reference evidence="2" key="1">
    <citation type="journal article" date="2019" name="Int. J. Syst. Evol. Microbiol.">
        <title>The Global Catalogue of Microorganisms (GCM) 10K type strain sequencing project: providing services to taxonomists for standard genome sequencing and annotation.</title>
        <authorList>
            <consortium name="The Broad Institute Genomics Platform"/>
            <consortium name="The Broad Institute Genome Sequencing Center for Infectious Disease"/>
            <person name="Wu L."/>
            <person name="Ma J."/>
        </authorList>
    </citation>
    <scope>NUCLEOTIDE SEQUENCE [LARGE SCALE GENOMIC DNA]</scope>
    <source>
        <strain evidence="2">CCUG 54939</strain>
    </source>
</reference>
<evidence type="ECO:0000313" key="1">
    <source>
        <dbReference type="EMBL" id="MFC3914671.1"/>
    </source>
</evidence>
<comment type="caution">
    <text evidence="1">The sequence shown here is derived from an EMBL/GenBank/DDBJ whole genome shotgun (WGS) entry which is preliminary data.</text>
</comment>
<protein>
    <submittedName>
        <fullName evidence="1">Uncharacterized protein</fullName>
    </submittedName>
</protein>
<sequence>MAKNAICGMKPAKAAFNGNRWGKPGLIYAGWASGAMENRLV</sequence>
<organism evidence="1 2">
    <name type="scientific">Pseudaeromonas sharmana</name>
    <dbReference type="NCBI Taxonomy" id="328412"/>
    <lineage>
        <taxon>Bacteria</taxon>
        <taxon>Pseudomonadati</taxon>
        <taxon>Pseudomonadota</taxon>
        <taxon>Gammaproteobacteria</taxon>
        <taxon>Aeromonadales</taxon>
        <taxon>Aeromonadaceae</taxon>
        <taxon>Pseudaeromonas</taxon>
    </lineage>
</organism>
<accession>A0ABV8CR30</accession>
<gene>
    <name evidence="1" type="ORF">ACFOSS_14555</name>
</gene>
<dbReference type="EMBL" id="JBHSAF010000014">
    <property type="protein sequence ID" value="MFC3914671.1"/>
    <property type="molecule type" value="Genomic_DNA"/>
</dbReference>
<dbReference type="Proteomes" id="UP001595692">
    <property type="component" value="Unassembled WGS sequence"/>
</dbReference>
<proteinExistence type="predicted"/>
<keyword evidence="2" id="KW-1185">Reference proteome</keyword>
<dbReference type="RefSeq" id="WP_377153815.1">
    <property type="nucleotide sequence ID" value="NZ_JBHSAF010000014.1"/>
</dbReference>